<dbReference type="InterPro" id="IPR003594">
    <property type="entry name" value="HATPase_dom"/>
</dbReference>
<dbReference type="SMART" id="SM00387">
    <property type="entry name" value="HATPase_c"/>
    <property type="match status" value="1"/>
</dbReference>
<reference evidence="8 9" key="1">
    <citation type="submission" date="2019-03" db="EMBL/GenBank/DDBJ databases">
        <title>Algoriphagus sp. nov, a new strain isolated from root system soil of mangrove plant Kandelia.</title>
        <authorList>
            <person name="Yin Q."/>
            <person name="Wang K."/>
            <person name="Song Z."/>
        </authorList>
    </citation>
    <scope>NUCLEOTIDE SEQUENCE [LARGE SCALE GENOMIC DNA]</scope>
    <source>
        <strain evidence="8 9">XY-J91</strain>
    </source>
</reference>
<dbReference type="Pfam" id="PF07494">
    <property type="entry name" value="Reg_prop"/>
    <property type="match status" value="9"/>
</dbReference>
<dbReference type="CDD" id="cd00082">
    <property type="entry name" value="HisKA"/>
    <property type="match status" value="1"/>
</dbReference>
<dbReference type="InterPro" id="IPR004358">
    <property type="entry name" value="Sig_transdc_His_kin-like_C"/>
</dbReference>
<organism evidence="8 9">
    <name type="scientific">Algoriphagus kandeliae</name>
    <dbReference type="NCBI Taxonomy" id="2562278"/>
    <lineage>
        <taxon>Bacteria</taxon>
        <taxon>Pseudomonadati</taxon>
        <taxon>Bacteroidota</taxon>
        <taxon>Cytophagia</taxon>
        <taxon>Cytophagales</taxon>
        <taxon>Cyclobacteriaceae</taxon>
        <taxon>Algoriphagus</taxon>
    </lineage>
</organism>
<dbReference type="AlphaFoldDB" id="A0A4Y9QRV8"/>
<dbReference type="PROSITE" id="PS51257">
    <property type="entry name" value="PROKAR_LIPOPROTEIN"/>
    <property type="match status" value="1"/>
</dbReference>
<dbReference type="PANTHER" id="PTHR43547:SF2">
    <property type="entry name" value="HYBRID SIGNAL TRANSDUCTION HISTIDINE KINASE C"/>
    <property type="match status" value="1"/>
</dbReference>
<dbReference type="InterPro" id="IPR015943">
    <property type="entry name" value="WD40/YVTN_repeat-like_dom_sf"/>
</dbReference>
<dbReference type="InterPro" id="IPR011110">
    <property type="entry name" value="Reg_prop"/>
</dbReference>
<dbReference type="SUPFAM" id="SSF63829">
    <property type="entry name" value="Calcium-dependent phosphotriesterase"/>
    <property type="match status" value="3"/>
</dbReference>
<evidence type="ECO:0000256" key="2">
    <source>
        <dbReference type="ARBA" id="ARBA00012438"/>
    </source>
</evidence>
<dbReference type="InterPro" id="IPR036890">
    <property type="entry name" value="HATPase_C_sf"/>
</dbReference>
<dbReference type="InterPro" id="IPR003961">
    <property type="entry name" value="FN3_dom"/>
</dbReference>
<accession>A0A4Y9QRV8</accession>
<dbReference type="InterPro" id="IPR036116">
    <property type="entry name" value="FN3_sf"/>
</dbReference>
<evidence type="ECO:0000256" key="6">
    <source>
        <dbReference type="SAM" id="SignalP"/>
    </source>
</evidence>
<dbReference type="InterPro" id="IPR036097">
    <property type="entry name" value="HisK_dim/P_sf"/>
</dbReference>
<dbReference type="SUPFAM" id="SSF47384">
    <property type="entry name" value="Homodimeric domain of signal transducing histidine kinase"/>
    <property type="match status" value="1"/>
</dbReference>
<dbReference type="Pfam" id="PF00512">
    <property type="entry name" value="HisKA"/>
    <property type="match status" value="1"/>
</dbReference>
<evidence type="ECO:0000256" key="1">
    <source>
        <dbReference type="ARBA" id="ARBA00000085"/>
    </source>
</evidence>
<dbReference type="PANTHER" id="PTHR43547">
    <property type="entry name" value="TWO-COMPONENT HISTIDINE KINASE"/>
    <property type="match status" value="1"/>
</dbReference>
<dbReference type="SUPFAM" id="SSF49265">
    <property type="entry name" value="Fibronectin type III"/>
    <property type="match status" value="1"/>
</dbReference>
<keyword evidence="3" id="KW-0597">Phosphoprotein</keyword>
<evidence type="ECO:0000256" key="5">
    <source>
        <dbReference type="SAM" id="Phobius"/>
    </source>
</evidence>
<dbReference type="SUPFAM" id="SSF55874">
    <property type="entry name" value="ATPase domain of HSP90 chaperone/DNA topoisomerase II/histidine kinase"/>
    <property type="match status" value="1"/>
</dbReference>
<dbReference type="SMART" id="SM00388">
    <property type="entry name" value="HisKA"/>
    <property type="match status" value="1"/>
</dbReference>
<keyword evidence="4" id="KW-0175">Coiled coil</keyword>
<comment type="caution">
    <text evidence="8">The sequence shown here is derived from an EMBL/GenBank/DDBJ whole genome shotgun (WGS) entry which is preliminary data.</text>
</comment>
<evidence type="ECO:0000256" key="4">
    <source>
        <dbReference type="SAM" id="Coils"/>
    </source>
</evidence>
<proteinExistence type="predicted"/>
<dbReference type="InterPro" id="IPR005467">
    <property type="entry name" value="His_kinase_dom"/>
</dbReference>
<keyword evidence="5" id="KW-0472">Membrane</keyword>
<dbReference type="PROSITE" id="PS50109">
    <property type="entry name" value="HIS_KIN"/>
    <property type="match status" value="1"/>
</dbReference>
<feature type="domain" description="Histidine kinase" evidence="7">
    <location>
        <begin position="974"/>
        <end position="1215"/>
    </location>
</feature>
<dbReference type="PRINTS" id="PR00344">
    <property type="entry name" value="BCTRLSENSOR"/>
</dbReference>
<sequence length="1222" mass="135854">MKYFLSYILLLSTILFSCSTQEENFSEVDFQKTEPPIRISIRELAKEYQPEKIPIAELVAPEQVFLTNYSRGGIEPPQRNDFKALRNEDGSVLLDSTGKAFILGEGGIAQFKKYTSDEGLPIDGVNCALVDSRGHIWFGTAGGGVSRFDGLEFFTYTESQGLGGNAVRDILEDSQGNLWFGTVEGGVSKFDGVVFQNFGYNELGDDIVYTLSEDKEGNIWMGTDGAGLIQYDGNDFSPAPFNEELGEEAIISLATDADGILWIGTNGSGFFSYDGENLTSFGQESGLPSNRIRAIFAESPEKIWVGTLGGGVCRLEGGKFTCFTQKDGLAGNVVRAINQDSEGWIWIATETGVSRFEGDQIISYTTEQGLAGNSVLDIVKDQRGKLWFCTDGGGVSRLDGLGFTSYTNQQGLAGNIVLTSTEDHEGNLWFGTNGWGVSKYDGRSFTTYSSSQGLSGDIVYSLLEDQQNRIWFGTSGDGLSILDGNQISKLGIEQGPLSNEIYSLFESQSGDIWIGTDYGVSRFDGESFQHFTKDQGLIGEIITSIEEDSEGIIWFGVLDGGISRYDGESFVNFGIDQGLIDPTVVRLEMDESKNLWIGTTHGLSILPREIQNKITSGEEIQANPFESFNTEDGLPDNFILQIVDLPGKAISLGTNQGITRLEYHPEQEPKLRNFEIFNSDTGFPVKDLTDGQNGMLLDSKGLVWAGTGSVKTGLVRMDPSRIQTDSTPPIVEIKQVRLNEEVVPWHLLAESSGSESFSSITDQLITLGRRLPAAEKQELKEKFEGVKMDGITPFIPIPENLELPYRHNQINIEFSTNELAKPYLIEYQHILEGYESDWSPILRRTSATFGNIQEGDYTFRVRARYAGNSIDQPSEWSDVVTFSFTILPPWYRSWWAYAFYLVLFLSLIYPMHLFQKNRLLKAERERAKERELAHAKEIEKAYQELNQTHENLKATQSQLIQAEKMASLGELTAGIAHEIQNPLNFVKNFSEVSHELMDEMNEEIQSGDYDEAKSLAQEIKENLDRISLHSMRADAIVKAMLQHSKASVGNKEPTDINALADECLRLSYHGVRAKEPDFKADYSTELEPNLPEVEVIRKEIGRILINICNNAFYAVHEKSKETEDPNYIPRVKISTHRTKKGIEIKITDNGTGIPQDIIGKIFQPFFTTKPTGFGTGLGLSLSYDTVKSYQGELTAESKTGSDSYTTFTIFLPLNSTQKPEVL</sequence>
<evidence type="ECO:0000313" key="9">
    <source>
        <dbReference type="Proteomes" id="UP000297647"/>
    </source>
</evidence>
<feature type="signal peptide" evidence="6">
    <location>
        <begin position="1"/>
        <end position="22"/>
    </location>
</feature>
<feature type="transmembrane region" description="Helical" evidence="5">
    <location>
        <begin position="894"/>
        <end position="914"/>
    </location>
</feature>
<dbReference type="Gene3D" id="2.130.10.10">
    <property type="entry name" value="YVTN repeat-like/Quinoprotein amine dehydrogenase"/>
    <property type="match status" value="5"/>
</dbReference>
<dbReference type="CDD" id="cd00063">
    <property type="entry name" value="FN3"/>
    <property type="match status" value="1"/>
</dbReference>
<dbReference type="InterPro" id="IPR013783">
    <property type="entry name" value="Ig-like_fold"/>
</dbReference>
<dbReference type="Gene3D" id="3.30.565.10">
    <property type="entry name" value="Histidine kinase-like ATPase, C-terminal domain"/>
    <property type="match status" value="1"/>
</dbReference>
<keyword evidence="9" id="KW-1185">Reference proteome</keyword>
<feature type="chain" id="PRO_5021373051" description="histidine kinase" evidence="6">
    <location>
        <begin position="23"/>
        <end position="1222"/>
    </location>
</feature>
<dbReference type="EC" id="2.7.13.3" evidence="2"/>
<dbReference type="Pfam" id="PF02518">
    <property type="entry name" value="HATPase_c"/>
    <property type="match status" value="1"/>
</dbReference>
<evidence type="ECO:0000313" key="8">
    <source>
        <dbReference type="EMBL" id="TFV93655.1"/>
    </source>
</evidence>
<keyword evidence="5" id="KW-0812">Transmembrane</keyword>
<comment type="catalytic activity">
    <reaction evidence="1">
        <text>ATP + protein L-histidine = ADP + protein N-phospho-L-histidine.</text>
        <dbReference type="EC" id="2.7.13.3"/>
    </reaction>
</comment>
<dbReference type="Gene3D" id="1.10.287.130">
    <property type="match status" value="1"/>
</dbReference>
<keyword evidence="5" id="KW-1133">Transmembrane helix</keyword>
<dbReference type="Gene3D" id="2.60.40.10">
    <property type="entry name" value="Immunoglobulins"/>
    <property type="match status" value="1"/>
</dbReference>
<dbReference type="EMBL" id="SPSB01000004">
    <property type="protein sequence ID" value="TFV93655.1"/>
    <property type="molecule type" value="Genomic_DNA"/>
</dbReference>
<keyword evidence="6" id="KW-0732">Signal</keyword>
<dbReference type="Proteomes" id="UP000297647">
    <property type="component" value="Unassembled WGS sequence"/>
</dbReference>
<evidence type="ECO:0000259" key="7">
    <source>
        <dbReference type="PROSITE" id="PS50109"/>
    </source>
</evidence>
<protein>
    <recommendedName>
        <fullName evidence="2">histidine kinase</fullName>
        <ecNumber evidence="2">2.7.13.3</ecNumber>
    </recommendedName>
</protein>
<feature type="coiled-coil region" evidence="4">
    <location>
        <begin position="928"/>
        <end position="965"/>
    </location>
</feature>
<gene>
    <name evidence="8" type="ORF">E4S40_15540</name>
</gene>
<name>A0A4Y9QRV8_9BACT</name>
<dbReference type="GO" id="GO:0000155">
    <property type="term" value="F:phosphorelay sensor kinase activity"/>
    <property type="evidence" value="ECO:0007669"/>
    <property type="project" value="InterPro"/>
</dbReference>
<dbReference type="InterPro" id="IPR003661">
    <property type="entry name" value="HisK_dim/P_dom"/>
</dbReference>
<evidence type="ECO:0000256" key="3">
    <source>
        <dbReference type="ARBA" id="ARBA00022553"/>
    </source>
</evidence>